<evidence type="ECO:0000256" key="3">
    <source>
        <dbReference type="SAM" id="MobiDB-lite"/>
    </source>
</evidence>
<name>A0A4R5F0C5_9RHOB</name>
<feature type="region of interest" description="Disordered" evidence="3">
    <location>
        <begin position="36"/>
        <end position="67"/>
    </location>
</feature>
<feature type="coiled-coil region" evidence="2">
    <location>
        <begin position="216"/>
        <end position="243"/>
    </location>
</feature>
<gene>
    <name evidence="5" type="ORF">E1B25_00960</name>
</gene>
<accession>A0A4R5F0C5</accession>
<dbReference type="AlphaFoldDB" id="A0A4R5F0C5"/>
<dbReference type="GO" id="GO:0015562">
    <property type="term" value="F:efflux transmembrane transporter activity"/>
    <property type="evidence" value="ECO:0007669"/>
    <property type="project" value="TreeGrafter"/>
</dbReference>
<feature type="coiled-coil region" evidence="2">
    <location>
        <begin position="143"/>
        <end position="184"/>
    </location>
</feature>
<dbReference type="Gene3D" id="1.10.287.470">
    <property type="entry name" value="Helix hairpin bin"/>
    <property type="match status" value="1"/>
</dbReference>
<dbReference type="GO" id="GO:1990281">
    <property type="term" value="C:efflux pump complex"/>
    <property type="evidence" value="ECO:0007669"/>
    <property type="project" value="TreeGrafter"/>
</dbReference>
<comment type="similarity">
    <text evidence="1">Belongs to the membrane fusion protein (MFP) (TC 8.A.1) family.</text>
</comment>
<dbReference type="Gene3D" id="2.40.30.170">
    <property type="match status" value="1"/>
</dbReference>
<proteinExistence type="inferred from homology"/>
<reference evidence="5 6" key="1">
    <citation type="submission" date="2019-03" db="EMBL/GenBank/DDBJ databases">
        <authorList>
            <person name="Zhang S."/>
        </authorList>
    </citation>
    <scope>NUCLEOTIDE SEQUENCE [LARGE SCALE GENOMIC DNA]</scope>
    <source>
        <strain evidence="5 6">S4J41</strain>
    </source>
</reference>
<feature type="compositionally biased region" description="Low complexity" evidence="3">
    <location>
        <begin position="36"/>
        <end position="53"/>
    </location>
</feature>
<dbReference type="OrthoDB" id="9806939at2"/>
<keyword evidence="6" id="KW-1185">Reference proteome</keyword>
<dbReference type="NCBIfam" id="TIGR01730">
    <property type="entry name" value="RND_mfp"/>
    <property type="match status" value="1"/>
</dbReference>
<sequence length="430" mass="44834">MRLIPFLTAVVVSAVLYLAVFERDRLLDFSRGAPAGESADATAGATGGATDTTVPDNATDTAQDTSAKDAAQGDLIGVVVLRSQAQTIDSAIKLRGQTRAMRKVQVRAETSGAVISEPLRKGAFVEPGDVLCKLDPGTRAALLAQAKAALAEARARGPEAEARLEEAKAVLEEAQINYNAAEKLNEGGYTSETTLLARAAGVRGAEAAIASTQAGLEATRSGVEAAQATVAGAEREIELLTITVPFKGLLETDAAELGSLLRPGDLCAEVIQLDPLKVVGYIPETEVARARLDAPAGARLATGEQVSGRVSFLSRSADPTTRTFEVEITVPNPALSIRDGQTADIAISAEGAQAHKVPQSALTLNNEGRLGVRIVGDGDIVRFLPVKLLRDDIDGVWLGGLPAHADIIVVGQDFVTEGVHVAPSYREPTP</sequence>
<dbReference type="Proteomes" id="UP000294662">
    <property type="component" value="Unassembled WGS sequence"/>
</dbReference>
<evidence type="ECO:0000259" key="4">
    <source>
        <dbReference type="Pfam" id="PF25954"/>
    </source>
</evidence>
<evidence type="ECO:0000256" key="1">
    <source>
        <dbReference type="ARBA" id="ARBA00009477"/>
    </source>
</evidence>
<dbReference type="InterPro" id="IPR006143">
    <property type="entry name" value="RND_pump_MFP"/>
</dbReference>
<comment type="caution">
    <text evidence="5">The sequence shown here is derived from an EMBL/GenBank/DDBJ whole genome shotgun (WGS) entry which is preliminary data.</text>
</comment>
<keyword evidence="2" id="KW-0175">Coiled coil</keyword>
<dbReference type="PANTHER" id="PTHR30469:SF29">
    <property type="entry name" value="BLR2860 PROTEIN"/>
    <property type="match status" value="1"/>
</dbReference>
<evidence type="ECO:0000313" key="6">
    <source>
        <dbReference type="Proteomes" id="UP000294662"/>
    </source>
</evidence>
<evidence type="ECO:0000313" key="5">
    <source>
        <dbReference type="EMBL" id="TDE40821.1"/>
    </source>
</evidence>
<dbReference type="InterPro" id="IPR058792">
    <property type="entry name" value="Beta-barrel_RND_2"/>
</dbReference>
<dbReference type="EMBL" id="SMFP01000001">
    <property type="protein sequence ID" value="TDE40821.1"/>
    <property type="molecule type" value="Genomic_DNA"/>
</dbReference>
<dbReference type="Pfam" id="PF25954">
    <property type="entry name" value="Beta-barrel_RND_2"/>
    <property type="match status" value="1"/>
</dbReference>
<dbReference type="PANTHER" id="PTHR30469">
    <property type="entry name" value="MULTIDRUG RESISTANCE PROTEIN MDTA"/>
    <property type="match status" value="1"/>
</dbReference>
<evidence type="ECO:0000256" key="2">
    <source>
        <dbReference type="SAM" id="Coils"/>
    </source>
</evidence>
<dbReference type="SUPFAM" id="SSF111369">
    <property type="entry name" value="HlyD-like secretion proteins"/>
    <property type="match status" value="1"/>
</dbReference>
<feature type="compositionally biased region" description="Polar residues" evidence="3">
    <location>
        <begin position="54"/>
        <end position="65"/>
    </location>
</feature>
<dbReference type="Gene3D" id="2.40.50.100">
    <property type="match status" value="1"/>
</dbReference>
<dbReference type="RefSeq" id="WP_132826811.1">
    <property type="nucleotide sequence ID" value="NZ_SMFP01000001.1"/>
</dbReference>
<organism evidence="5 6">
    <name type="scientific">Antarcticimicrobium sediminis</name>
    <dbReference type="NCBI Taxonomy" id="2546227"/>
    <lineage>
        <taxon>Bacteria</taxon>
        <taxon>Pseudomonadati</taxon>
        <taxon>Pseudomonadota</taxon>
        <taxon>Alphaproteobacteria</taxon>
        <taxon>Rhodobacterales</taxon>
        <taxon>Paracoccaceae</taxon>
        <taxon>Antarcticimicrobium</taxon>
    </lineage>
</organism>
<protein>
    <submittedName>
        <fullName evidence="5">Efflux RND transporter periplasmic adaptor subunit</fullName>
    </submittedName>
</protein>
<dbReference type="Gene3D" id="2.40.420.20">
    <property type="match status" value="1"/>
</dbReference>
<feature type="domain" description="CusB-like beta-barrel" evidence="4">
    <location>
        <begin position="282"/>
        <end position="350"/>
    </location>
</feature>